<dbReference type="InterPro" id="IPR053001">
    <property type="entry name" value="MNNG_permease-like"/>
</dbReference>
<dbReference type="PANTHER" id="PTHR34814:SF1">
    <property type="entry name" value="NITROSOGUANIDINE RESISTANCE PROTEIN SNG1"/>
    <property type="match status" value="1"/>
</dbReference>
<comment type="caution">
    <text evidence="4">The sequence shown here is derived from an EMBL/GenBank/DDBJ whole genome shotgun (WGS) entry which is preliminary data.</text>
</comment>
<feature type="transmembrane region" description="Helical" evidence="2">
    <location>
        <begin position="79"/>
        <end position="100"/>
    </location>
</feature>
<dbReference type="AlphaFoldDB" id="A0A8H3DNJ8"/>
<dbReference type="PANTHER" id="PTHR34814">
    <property type="entry name" value="NITROSOGUANIDINE RESISTANCE PROTEIN SNG1"/>
    <property type="match status" value="1"/>
</dbReference>
<name>A0A8H3DNJ8_9AGAM</name>
<dbReference type="EMBL" id="CAJMWT010008475">
    <property type="protein sequence ID" value="CAE6533667.1"/>
    <property type="molecule type" value="Genomic_DNA"/>
</dbReference>
<dbReference type="Proteomes" id="UP000663843">
    <property type="component" value="Unassembled WGS sequence"/>
</dbReference>
<evidence type="ECO:0000313" key="5">
    <source>
        <dbReference type="Proteomes" id="UP000663843"/>
    </source>
</evidence>
<keyword evidence="2" id="KW-0472">Membrane</keyword>
<dbReference type="Pfam" id="PF12051">
    <property type="entry name" value="DUF3533"/>
    <property type="match status" value="1"/>
</dbReference>
<feature type="domain" description="DUF3533" evidence="3">
    <location>
        <begin position="92"/>
        <end position="457"/>
    </location>
</feature>
<organism evidence="4 5">
    <name type="scientific">Rhizoctonia solani</name>
    <dbReference type="NCBI Taxonomy" id="456999"/>
    <lineage>
        <taxon>Eukaryota</taxon>
        <taxon>Fungi</taxon>
        <taxon>Dikarya</taxon>
        <taxon>Basidiomycota</taxon>
        <taxon>Agaricomycotina</taxon>
        <taxon>Agaricomycetes</taxon>
        <taxon>Cantharellales</taxon>
        <taxon>Ceratobasidiaceae</taxon>
        <taxon>Rhizoctonia</taxon>
    </lineage>
</organism>
<reference evidence="4" key="1">
    <citation type="submission" date="2021-01" db="EMBL/GenBank/DDBJ databases">
        <authorList>
            <person name="Kaushik A."/>
        </authorList>
    </citation>
    <scope>NUCLEOTIDE SEQUENCE</scope>
    <source>
        <strain evidence="4">AG2-2IIIB</strain>
    </source>
</reference>
<accession>A0A8H3DNJ8</accession>
<keyword evidence="2" id="KW-1133">Transmembrane helix</keyword>
<evidence type="ECO:0000256" key="2">
    <source>
        <dbReference type="SAM" id="Phobius"/>
    </source>
</evidence>
<evidence type="ECO:0000259" key="3">
    <source>
        <dbReference type="Pfam" id="PF12051"/>
    </source>
</evidence>
<feature type="transmembrane region" description="Helical" evidence="2">
    <location>
        <begin position="389"/>
        <end position="409"/>
    </location>
</feature>
<feature type="transmembrane region" description="Helical" evidence="2">
    <location>
        <begin position="354"/>
        <end position="377"/>
    </location>
</feature>
<feature type="compositionally biased region" description="Low complexity" evidence="1">
    <location>
        <begin position="1"/>
        <end position="17"/>
    </location>
</feature>
<dbReference type="GO" id="GO:0016020">
    <property type="term" value="C:membrane"/>
    <property type="evidence" value="ECO:0007669"/>
    <property type="project" value="TreeGrafter"/>
</dbReference>
<feature type="transmembrane region" description="Helical" evidence="2">
    <location>
        <begin position="446"/>
        <end position="467"/>
    </location>
</feature>
<gene>
    <name evidence="4" type="ORF">RDB_LOCUS182621</name>
</gene>
<evidence type="ECO:0000256" key="1">
    <source>
        <dbReference type="SAM" id="MobiDB-lite"/>
    </source>
</evidence>
<feature type="transmembrane region" description="Helical" evidence="2">
    <location>
        <begin position="321"/>
        <end position="342"/>
    </location>
</feature>
<keyword evidence="2" id="KW-0812">Transmembrane</keyword>
<feature type="transmembrane region" description="Helical" evidence="2">
    <location>
        <begin position="277"/>
        <end position="300"/>
    </location>
</feature>
<sequence length="492" mass="53735">MPASDSAASSLVVDSPAQATGSPAHKASGSRETLMEEEVKRATAEVDNSKPAEGPESRAPVPEKFAHTVFDPRIAPLRIIYTKIMVMTLALTIIIMRISLPVYWGSLARSATHASSLTTWVIDRDGGEIGQAVVQGLLATTQTGTKQHLGWRQMDSNEVLDAAEAVLDEKAWAVVVINSGASARLNVARMTGNSSYSPTSAITLYYTQARNELAIGNYVVPLTTAALTQILQRFNANSVASYLGTVLNDTSALPLLTAAPQILTTGAWWSVDNLRPYNAPVATALTLVGQIYLCIFAFIMTMTNDAARGIFGPFLRLRSYLYLRLLVPLGLYLPLSFVFAMVSLPFSAPFGTKYTYAGGFFLYFTYTYLGMAALGLATEAMITILTPRFMAFFLIPLIISNVSVAALPFDLQPWFYKYGYGFPVFNNTQAVRTILFGTKNHLGLNAGVILAWVAMSCITIPLFTVIMRRKDERTHQKETERQQGSELEKSVA</sequence>
<protein>
    <recommendedName>
        <fullName evidence="3">DUF3533 domain-containing protein</fullName>
    </recommendedName>
</protein>
<proteinExistence type="predicted"/>
<feature type="region of interest" description="Disordered" evidence="1">
    <location>
        <begin position="1"/>
        <end position="60"/>
    </location>
</feature>
<feature type="compositionally biased region" description="Basic and acidic residues" evidence="1">
    <location>
        <begin position="33"/>
        <end position="56"/>
    </location>
</feature>
<dbReference type="InterPro" id="IPR022703">
    <property type="entry name" value="DUF3533"/>
</dbReference>
<evidence type="ECO:0000313" key="4">
    <source>
        <dbReference type="EMBL" id="CAE6533667.1"/>
    </source>
</evidence>